<dbReference type="InterPro" id="IPR004772">
    <property type="entry name" value="TrkH"/>
</dbReference>
<evidence type="ECO:0000256" key="11">
    <source>
        <dbReference type="ARBA" id="ARBA00023136"/>
    </source>
</evidence>
<dbReference type="InterPro" id="IPR003445">
    <property type="entry name" value="Cat_transpt"/>
</dbReference>
<feature type="transmembrane region" description="Helical" evidence="14">
    <location>
        <begin position="324"/>
        <end position="342"/>
    </location>
</feature>
<protein>
    <recommendedName>
        <fullName evidence="12">Trk system potassium uptake protein</fullName>
    </recommendedName>
</protein>
<evidence type="ECO:0000256" key="3">
    <source>
        <dbReference type="ARBA" id="ARBA00022448"/>
    </source>
</evidence>
<comment type="function">
    <text evidence="12">Low-affinity potassium transport system. Interacts with Trk system potassium uptake protein TrkA.</text>
</comment>
<reference evidence="15 16" key="2">
    <citation type="journal article" date="2012" name="Int. J. Syst. Evol. Microbiol.">
        <title>Magnetococcus marinus gen. nov., sp. nov., a marine, magnetotactic bacterium that represents a novel lineage (Magnetococcaceae fam. nov.; Magnetococcales ord. nov.) at the base of the Alphaproteobacteria.</title>
        <authorList>
            <person name="Bazylinski D.A."/>
            <person name="Williams T.J."/>
            <person name="Lefevre C.T."/>
            <person name="Berg R.J."/>
            <person name="Zhang C.L."/>
            <person name="Bowser S.S."/>
            <person name="Dean A.J."/>
            <person name="Beveridge T.J."/>
        </authorList>
    </citation>
    <scope>NUCLEOTIDE SEQUENCE [LARGE SCALE GENOMIC DNA]</scope>
    <source>
        <strain evidence="16">ATCC BAA-1437 / JCM 17883 / MC-1</strain>
    </source>
</reference>
<feature type="transmembrane region" description="Helical" evidence="14">
    <location>
        <begin position="386"/>
        <end position="411"/>
    </location>
</feature>
<dbReference type="eggNOG" id="COG0168">
    <property type="taxonomic scope" value="Bacteria"/>
</dbReference>
<keyword evidence="7 14" id="KW-0812">Transmembrane</keyword>
<feature type="transmembrane region" description="Helical" evidence="14">
    <location>
        <begin position="68"/>
        <end position="89"/>
    </location>
</feature>
<evidence type="ECO:0000256" key="2">
    <source>
        <dbReference type="ARBA" id="ARBA00009137"/>
    </source>
</evidence>
<feature type="binding site" evidence="13">
    <location>
        <position position="311"/>
    </location>
    <ligand>
        <name>K(+)</name>
        <dbReference type="ChEBI" id="CHEBI:29103"/>
    </ligand>
</feature>
<keyword evidence="8 12" id="KW-0630">Potassium</keyword>
<dbReference type="PANTHER" id="PTHR32024">
    <property type="entry name" value="TRK SYSTEM POTASSIUM UPTAKE PROTEIN TRKG-RELATED"/>
    <property type="match status" value="1"/>
</dbReference>
<gene>
    <name evidence="15" type="ordered locus">Mmc1_3436</name>
</gene>
<dbReference type="PIRSF" id="PIRSF006247">
    <property type="entry name" value="TrkH"/>
    <property type="match status" value="1"/>
</dbReference>
<keyword evidence="10 12" id="KW-0406">Ion transport</keyword>
<evidence type="ECO:0000256" key="7">
    <source>
        <dbReference type="ARBA" id="ARBA00022692"/>
    </source>
</evidence>
<evidence type="ECO:0000256" key="4">
    <source>
        <dbReference type="ARBA" id="ARBA00022475"/>
    </source>
</evidence>
<organism evidence="15 16">
    <name type="scientific">Magnetococcus marinus (strain ATCC BAA-1437 / JCM 17883 / MC-1)</name>
    <dbReference type="NCBI Taxonomy" id="156889"/>
    <lineage>
        <taxon>Bacteria</taxon>
        <taxon>Pseudomonadati</taxon>
        <taxon>Pseudomonadota</taxon>
        <taxon>Magnetococcia</taxon>
        <taxon>Magnetococcales</taxon>
        <taxon>Magnetococcaceae</taxon>
        <taxon>Magnetococcus</taxon>
    </lineage>
</organism>
<dbReference type="Pfam" id="PF02386">
    <property type="entry name" value="TrkH"/>
    <property type="match status" value="1"/>
</dbReference>
<evidence type="ECO:0000313" key="16">
    <source>
        <dbReference type="Proteomes" id="UP000002586"/>
    </source>
</evidence>
<dbReference type="STRING" id="156889.Mmc1_3436"/>
<evidence type="ECO:0000256" key="5">
    <source>
        <dbReference type="ARBA" id="ARBA00022519"/>
    </source>
</evidence>
<reference evidence="16" key="1">
    <citation type="journal article" date="2009" name="Appl. Environ. Microbiol.">
        <title>Complete genome sequence of the chemolithoautotrophic marine magnetotactic coccus strain MC-1.</title>
        <authorList>
            <person name="Schubbe S."/>
            <person name="Williams T.J."/>
            <person name="Xie G."/>
            <person name="Kiss H.E."/>
            <person name="Brettin T.S."/>
            <person name="Martinez D."/>
            <person name="Ross C.A."/>
            <person name="Schuler D."/>
            <person name="Cox B.L."/>
            <person name="Nealson K.H."/>
            <person name="Bazylinski D.A."/>
        </authorList>
    </citation>
    <scope>NUCLEOTIDE SEQUENCE [LARGE SCALE GENOMIC DNA]</scope>
    <source>
        <strain evidence="16">ATCC BAA-1437 / JCM 17883 / MC-1</strain>
    </source>
</reference>
<evidence type="ECO:0000256" key="12">
    <source>
        <dbReference type="PIRNR" id="PIRNR006247"/>
    </source>
</evidence>
<dbReference type="GO" id="GO:0005886">
    <property type="term" value="C:plasma membrane"/>
    <property type="evidence" value="ECO:0007669"/>
    <property type="project" value="UniProtKB-SubCell"/>
</dbReference>
<feature type="transmembrane region" description="Helical" evidence="14">
    <location>
        <begin position="458"/>
        <end position="476"/>
    </location>
</feature>
<keyword evidence="3 12" id="KW-0813">Transport</keyword>
<dbReference type="OrthoDB" id="9810952at2"/>
<feature type="transmembrane region" description="Helical" evidence="14">
    <location>
        <begin position="38"/>
        <end position="56"/>
    </location>
</feature>
<feature type="binding site" evidence="13">
    <location>
        <position position="312"/>
    </location>
    <ligand>
        <name>K(+)</name>
        <dbReference type="ChEBI" id="CHEBI:29103"/>
    </ligand>
</feature>
<keyword evidence="5 12" id="KW-0997">Cell inner membrane</keyword>
<feature type="binding site" evidence="13">
    <location>
        <position position="429"/>
    </location>
    <ligand>
        <name>K(+)</name>
        <dbReference type="ChEBI" id="CHEBI:29103"/>
    </ligand>
</feature>
<comment type="subcellular location">
    <subcellularLocation>
        <location evidence="1 12">Cell inner membrane</location>
        <topology evidence="1 12">Multi-pass membrane protein</topology>
    </subcellularLocation>
</comment>
<evidence type="ECO:0000256" key="6">
    <source>
        <dbReference type="ARBA" id="ARBA00022538"/>
    </source>
</evidence>
<keyword evidence="11 12" id="KW-0472">Membrane</keyword>
<evidence type="ECO:0000256" key="10">
    <source>
        <dbReference type="ARBA" id="ARBA00023065"/>
    </source>
</evidence>
<feature type="transmembrane region" description="Helical" evidence="14">
    <location>
        <begin position="179"/>
        <end position="199"/>
    </location>
</feature>
<feature type="transmembrane region" description="Helical" evidence="14">
    <location>
        <begin position="270"/>
        <end position="288"/>
    </location>
</feature>
<dbReference type="KEGG" id="mgm:Mmc1_3436"/>
<keyword evidence="9 14" id="KW-1133">Transmembrane helix</keyword>
<evidence type="ECO:0000256" key="13">
    <source>
        <dbReference type="PIRSR" id="PIRSR006247-1"/>
    </source>
</evidence>
<sequence>MNYRMNVRLLSVLALLLGTLQLMPLFYAWYAKLSLWPWQLSLMISMGGGGIGLLLTRGAASALCPRDGFFVTTAGWSLAIVLGAIPYVASHELGWAAAIFESSSGFTTTGSSILPHPEGLPASLQLWRSQTQWVGGMGMLLLTIAILPFLGVGGMQLMKAEVPGPSKERLTPRLMTTARVLWGFYLGLTVLAGLAYYFAGLSPFDALNHAFTTVATGGFSTKDQSFLAFSPAAQWWCILFMALAGTNFLLHYRLVMHRDLSIFKDDELRLYLAIMLGVGGAVALLLMHDMQMDAMHALRESLFQTVSLMTTTGFASTDWEQWPALPIFLLFLLMGVGGMAGSTSGGPKVVRVAVVMKLLSMVTRRLVQPNRVVVLQLGHRAVTTAVVEGCVGLLVATVILVVVSGCLLHLLGMDLTSALSAALTCVANVGPGYGSVGAMDNFSQVSELGKLLLAFDMLAGRLEIFTVLMLFTPGFWRR</sequence>
<feature type="binding site" evidence="13">
    <location>
        <position position="428"/>
    </location>
    <ligand>
        <name>K(+)</name>
        <dbReference type="ChEBI" id="CHEBI:29103"/>
    </ligand>
</feature>
<dbReference type="EMBL" id="CP000471">
    <property type="protein sequence ID" value="ABK45922.1"/>
    <property type="molecule type" value="Genomic_DNA"/>
</dbReference>
<evidence type="ECO:0000256" key="1">
    <source>
        <dbReference type="ARBA" id="ARBA00004429"/>
    </source>
</evidence>
<evidence type="ECO:0000256" key="8">
    <source>
        <dbReference type="ARBA" id="ARBA00022958"/>
    </source>
</evidence>
<keyword evidence="6 12" id="KW-0633">Potassium transport</keyword>
<dbReference type="GO" id="GO:0046872">
    <property type="term" value="F:metal ion binding"/>
    <property type="evidence" value="ECO:0007669"/>
    <property type="project" value="UniProtKB-KW"/>
</dbReference>
<proteinExistence type="inferred from homology"/>
<dbReference type="GO" id="GO:0015379">
    <property type="term" value="F:potassium:chloride symporter activity"/>
    <property type="evidence" value="ECO:0007669"/>
    <property type="project" value="InterPro"/>
</dbReference>
<keyword evidence="13" id="KW-0479">Metal-binding</keyword>
<evidence type="ECO:0000313" key="15">
    <source>
        <dbReference type="EMBL" id="ABK45922.1"/>
    </source>
</evidence>
<name>A0LD79_MAGMM</name>
<accession>A0LD79</accession>
<feature type="binding site" evidence="13">
    <location>
        <position position="109"/>
    </location>
    <ligand>
        <name>K(+)</name>
        <dbReference type="ChEBI" id="CHEBI:29103"/>
    </ligand>
</feature>
<dbReference type="PANTHER" id="PTHR32024:SF2">
    <property type="entry name" value="TRK SYSTEM POTASSIUM UPTAKE PROTEIN TRKG-RELATED"/>
    <property type="match status" value="1"/>
</dbReference>
<evidence type="ECO:0000256" key="14">
    <source>
        <dbReference type="SAM" id="Phobius"/>
    </source>
</evidence>
<keyword evidence="4 12" id="KW-1003">Cell membrane</keyword>
<dbReference type="AlphaFoldDB" id="A0LD79"/>
<feature type="binding site" evidence="13">
    <location>
        <position position="108"/>
    </location>
    <ligand>
        <name>K(+)</name>
        <dbReference type="ChEBI" id="CHEBI:29103"/>
    </ligand>
</feature>
<keyword evidence="16" id="KW-1185">Reference proteome</keyword>
<dbReference type="RefSeq" id="WP_011714979.1">
    <property type="nucleotide sequence ID" value="NC_008576.1"/>
</dbReference>
<dbReference type="Proteomes" id="UP000002586">
    <property type="component" value="Chromosome"/>
</dbReference>
<feature type="binding site" evidence="13">
    <location>
        <position position="217"/>
    </location>
    <ligand>
        <name>K(+)</name>
        <dbReference type="ChEBI" id="CHEBI:29103"/>
    </ligand>
</feature>
<dbReference type="HOGENOM" id="CLU_030708_0_2_5"/>
<comment type="similarity">
    <text evidence="2 12">Belongs to the TrkH potassium transport family.</text>
</comment>
<feature type="transmembrane region" description="Helical" evidence="14">
    <location>
        <begin position="133"/>
        <end position="158"/>
    </location>
</feature>
<evidence type="ECO:0000256" key="9">
    <source>
        <dbReference type="ARBA" id="ARBA00022989"/>
    </source>
</evidence>
<feature type="transmembrane region" description="Helical" evidence="14">
    <location>
        <begin position="233"/>
        <end position="250"/>
    </location>
</feature>